<dbReference type="InterPro" id="IPR002213">
    <property type="entry name" value="UDP_glucos_trans"/>
</dbReference>
<comment type="similarity">
    <text evidence="1 3">Belongs to the UDP-glycosyltransferase family.</text>
</comment>
<proteinExistence type="inferred from homology"/>
<accession>A0A5P1F1E2</accession>
<keyword evidence="2 3" id="KW-0808">Transferase</keyword>
<evidence type="ECO:0000256" key="1">
    <source>
        <dbReference type="ARBA" id="ARBA00009995"/>
    </source>
</evidence>
<dbReference type="SUPFAM" id="SSF53756">
    <property type="entry name" value="UDP-Glycosyltransferase/glycogen phosphorylase"/>
    <property type="match status" value="1"/>
</dbReference>
<dbReference type="PANTHER" id="PTHR48047">
    <property type="entry name" value="GLYCOSYLTRANSFERASE"/>
    <property type="match status" value="1"/>
</dbReference>
<organism evidence="4 5">
    <name type="scientific">Asparagus officinalis</name>
    <name type="common">Garden asparagus</name>
    <dbReference type="NCBI Taxonomy" id="4686"/>
    <lineage>
        <taxon>Eukaryota</taxon>
        <taxon>Viridiplantae</taxon>
        <taxon>Streptophyta</taxon>
        <taxon>Embryophyta</taxon>
        <taxon>Tracheophyta</taxon>
        <taxon>Spermatophyta</taxon>
        <taxon>Magnoliopsida</taxon>
        <taxon>Liliopsida</taxon>
        <taxon>Asparagales</taxon>
        <taxon>Asparagaceae</taxon>
        <taxon>Asparagoideae</taxon>
        <taxon>Asparagus</taxon>
    </lineage>
</organism>
<keyword evidence="3" id="KW-0328">Glycosyltransferase</keyword>
<dbReference type="PROSITE" id="PS00375">
    <property type="entry name" value="UDPGT"/>
    <property type="match status" value="1"/>
</dbReference>
<dbReference type="PANTHER" id="PTHR48047:SF107">
    <property type="entry name" value="UDP-GLYCOSYLTRANSFERASE 92A1-LIKE"/>
    <property type="match status" value="1"/>
</dbReference>
<name>A0A5P1F1E2_ASPOF</name>
<dbReference type="Gene3D" id="3.40.50.2000">
    <property type="entry name" value="Glycogen Phosphorylase B"/>
    <property type="match status" value="2"/>
</dbReference>
<keyword evidence="5" id="KW-1185">Reference proteome</keyword>
<dbReference type="Proteomes" id="UP000243459">
    <property type="component" value="Chromosome 5"/>
</dbReference>
<dbReference type="EMBL" id="CM007385">
    <property type="protein sequence ID" value="ONK70599.1"/>
    <property type="molecule type" value="Genomic_DNA"/>
</dbReference>
<reference evidence="5" key="1">
    <citation type="journal article" date="2017" name="Nat. Commun.">
        <title>The asparagus genome sheds light on the origin and evolution of a young Y chromosome.</title>
        <authorList>
            <person name="Harkess A."/>
            <person name="Zhou J."/>
            <person name="Xu C."/>
            <person name="Bowers J.E."/>
            <person name="Van der Hulst R."/>
            <person name="Ayyampalayam S."/>
            <person name="Mercati F."/>
            <person name="Riccardi P."/>
            <person name="McKain M.R."/>
            <person name="Kakrana A."/>
            <person name="Tang H."/>
            <person name="Ray J."/>
            <person name="Groenendijk J."/>
            <person name="Arikit S."/>
            <person name="Mathioni S.M."/>
            <person name="Nakano M."/>
            <person name="Shan H."/>
            <person name="Telgmann-Rauber A."/>
            <person name="Kanno A."/>
            <person name="Yue Z."/>
            <person name="Chen H."/>
            <person name="Li W."/>
            <person name="Chen Y."/>
            <person name="Xu X."/>
            <person name="Zhang Y."/>
            <person name="Luo S."/>
            <person name="Chen H."/>
            <person name="Gao J."/>
            <person name="Mao Z."/>
            <person name="Pires J.C."/>
            <person name="Luo M."/>
            <person name="Kudrna D."/>
            <person name="Wing R.A."/>
            <person name="Meyers B.C."/>
            <person name="Yi K."/>
            <person name="Kong H."/>
            <person name="Lavrijsen P."/>
            <person name="Sunseri F."/>
            <person name="Falavigna A."/>
            <person name="Ye Y."/>
            <person name="Leebens-Mack J.H."/>
            <person name="Chen G."/>
        </authorList>
    </citation>
    <scope>NUCLEOTIDE SEQUENCE [LARGE SCALE GENOMIC DNA]</scope>
    <source>
        <strain evidence="5">cv. DH0086</strain>
    </source>
</reference>
<protein>
    <submittedName>
        <fullName evidence="4">Uncharacterized protein</fullName>
    </submittedName>
</protein>
<dbReference type="GO" id="GO:0035251">
    <property type="term" value="F:UDP-glucosyltransferase activity"/>
    <property type="evidence" value="ECO:0007669"/>
    <property type="project" value="TreeGrafter"/>
</dbReference>
<evidence type="ECO:0000313" key="5">
    <source>
        <dbReference type="Proteomes" id="UP000243459"/>
    </source>
</evidence>
<dbReference type="InterPro" id="IPR035595">
    <property type="entry name" value="UDP_glycos_trans_CS"/>
</dbReference>
<evidence type="ECO:0000256" key="3">
    <source>
        <dbReference type="RuleBase" id="RU003718"/>
    </source>
</evidence>
<dbReference type="Gramene" id="ONK70599">
    <property type="protein sequence ID" value="ONK70599"/>
    <property type="gene ID" value="A4U43_C05F35430"/>
</dbReference>
<evidence type="ECO:0000313" key="4">
    <source>
        <dbReference type="EMBL" id="ONK70599.1"/>
    </source>
</evidence>
<gene>
    <name evidence="4" type="ORF">A4U43_C05F35430</name>
</gene>
<dbReference type="OMA" id="VGHRIEM"/>
<dbReference type="AlphaFoldDB" id="A0A5P1F1E2"/>
<dbReference type="FunFam" id="3.40.50.2000:FF:000060">
    <property type="entry name" value="Glycosyltransferase"/>
    <property type="match status" value="1"/>
</dbReference>
<sequence length="289" mass="32578">MPFQVHGVGHRIEMVKGELPVVFDHPFVFDMFRDAEMKSYGTIMNSFYELEPLYVDFLRATRKLWCVGPVGFGDNQQVEKIKKWLDSKDPDSVIYVCFGSECTVSAYQINEMARGLEASGHPFIWVLRIDDIVLPSGFEARMEMGESKGLVLRGWAPQAMILRHPSVGGFMTHCGWNSILEGVSAGLPMAAWPLQSEQFINEKMVVEVLEIGVKVLRAVGDVVDEEIVRKSVELLMGGEQQSLEMRMRAKEYQAKARAVMEKGGASYEDLSHLIEEMEEYAKKRKMGGG</sequence>
<dbReference type="CDD" id="cd03784">
    <property type="entry name" value="GT1_Gtf-like"/>
    <property type="match status" value="1"/>
</dbReference>
<evidence type="ECO:0000256" key="2">
    <source>
        <dbReference type="ARBA" id="ARBA00022679"/>
    </source>
</evidence>
<dbReference type="Pfam" id="PF00201">
    <property type="entry name" value="UDPGT"/>
    <property type="match status" value="1"/>
</dbReference>